<feature type="region of interest" description="Disordered" evidence="1">
    <location>
        <begin position="51"/>
        <end position="75"/>
    </location>
</feature>
<evidence type="ECO:0008006" key="4">
    <source>
        <dbReference type="Google" id="ProtNLM"/>
    </source>
</evidence>
<comment type="caution">
    <text evidence="2">The sequence shown here is derived from an EMBL/GenBank/DDBJ whole genome shotgun (WGS) entry which is preliminary data.</text>
</comment>
<evidence type="ECO:0000313" key="2">
    <source>
        <dbReference type="EMBL" id="KAK7446710.1"/>
    </source>
</evidence>
<keyword evidence="3" id="KW-1185">Reference proteome</keyword>
<gene>
    <name evidence="2" type="ORF">VKT23_014405</name>
</gene>
<sequence>MEAKELYGDLSGGHVRPIRQLGGYLRAYRHRSLYLSIRKTIYRFSLRDGMLSLSSSSSSSTLGSSPDLHYIPGLNEHGTGPDFSFTPSTAYSTLKSKHGKSIQCRRRREVEEDS</sequence>
<dbReference type="Proteomes" id="UP001498398">
    <property type="component" value="Unassembled WGS sequence"/>
</dbReference>
<protein>
    <recommendedName>
        <fullName evidence="4">Maturase K</fullName>
    </recommendedName>
</protein>
<feature type="compositionally biased region" description="Low complexity" evidence="1">
    <location>
        <begin position="51"/>
        <end position="65"/>
    </location>
</feature>
<feature type="region of interest" description="Disordered" evidence="1">
    <location>
        <begin position="94"/>
        <end position="114"/>
    </location>
</feature>
<proteinExistence type="predicted"/>
<dbReference type="EMBL" id="JBANRG010000043">
    <property type="protein sequence ID" value="KAK7446710.1"/>
    <property type="molecule type" value="Genomic_DNA"/>
</dbReference>
<evidence type="ECO:0000256" key="1">
    <source>
        <dbReference type="SAM" id="MobiDB-lite"/>
    </source>
</evidence>
<feature type="compositionally biased region" description="Basic residues" evidence="1">
    <location>
        <begin position="95"/>
        <end position="107"/>
    </location>
</feature>
<name>A0ABR1J3X6_9AGAR</name>
<evidence type="ECO:0000313" key="3">
    <source>
        <dbReference type="Proteomes" id="UP001498398"/>
    </source>
</evidence>
<accession>A0ABR1J3X6</accession>
<organism evidence="2 3">
    <name type="scientific">Marasmiellus scandens</name>
    <dbReference type="NCBI Taxonomy" id="2682957"/>
    <lineage>
        <taxon>Eukaryota</taxon>
        <taxon>Fungi</taxon>
        <taxon>Dikarya</taxon>
        <taxon>Basidiomycota</taxon>
        <taxon>Agaricomycotina</taxon>
        <taxon>Agaricomycetes</taxon>
        <taxon>Agaricomycetidae</taxon>
        <taxon>Agaricales</taxon>
        <taxon>Marasmiineae</taxon>
        <taxon>Omphalotaceae</taxon>
        <taxon>Marasmiellus</taxon>
    </lineage>
</organism>
<reference evidence="2 3" key="1">
    <citation type="submission" date="2024-01" db="EMBL/GenBank/DDBJ databases">
        <title>A draft genome for the cacao thread blight pathogen Marasmiellus scandens.</title>
        <authorList>
            <person name="Baruah I.K."/>
            <person name="Leung J."/>
            <person name="Bukari Y."/>
            <person name="Amoako-Attah I."/>
            <person name="Meinhardt L.W."/>
            <person name="Bailey B.A."/>
            <person name="Cohen S.P."/>
        </authorList>
    </citation>
    <scope>NUCLEOTIDE SEQUENCE [LARGE SCALE GENOMIC DNA]</scope>
    <source>
        <strain evidence="2 3">GH-19</strain>
    </source>
</reference>